<dbReference type="OrthoDB" id="3872002at2"/>
<dbReference type="Proteomes" id="UP000318416">
    <property type="component" value="Unassembled WGS sequence"/>
</dbReference>
<evidence type="ECO:0000313" key="2">
    <source>
        <dbReference type="EMBL" id="TWE17562.1"/>
    </source>
</evidence>
<sequence>MSDGFRVNTDELEAVVKRLRALQQNLGQTANKSKYNTVVPRADFGGNFAEAEALHAAHDNMQRFLAKQISDLDALINDFGDKAQANNDGYRGSDADQAARMNTQQSGGR</sequence>
<feature type="region of interest" description="Disordered" evidence="1">
    <location>
        <begin position="83"/>
        <end position="109"/>
    </location>
</feature>
<keyword evidence="3" id="KW-1185">Reference proteome</keyword>
<protein>
    <recommendedName>
        <fullName evidence="4">Excreted virulence factor EspC (Type VII ESX diderm)</fullName>
    </recommendedName>
</protein>
<dbReference type="RefSeq" id="WP_145790372.1">
    <property type="nucleotide sequence ID" value="NZ_BAAABR010000021.1"/>
</dbReference>
<evidence type="ECO:0000256" key="1">
    <source>
        <dbReference type="SAM" id="MobiDB-lite"/>
    </source>
</evidence>
<dbReference type="EMBL" id="VIVR01000001">
    <property type="protein sequence ID" value="TWE17562.1"/>
    <property type="molecule type" value="Genomic_DNA"/>
</dbReference>
<evidence type="ECO:0008006" key="4">
    <source>
        <dbReference type="Google" id="ProtNLM"/>
    </source>
</evidence>
<gene>
    <name evidence="2" type="ORF">FB465_2596</name>
</gene>
<accession>A0A561EPL6</accession>
<organism evidence="2 3">
    <name type="scientific">Kitasatospora atroaurantiaca</name>
    <dbReference type="NCBI Taxonomy" id="285545"/>
    <lineage>
        <taxon>Bacteria</taxon>
        <taxon>Bacillati</taxon>
        <taxon>Actinomycetota</taxon>
        <taxon>Actinomycetes</taxon>
        <taxon>Kitasatosporales</taxon>
        <taxon>Streptomycetaceae</taxon>
        <taxon>Kitasatospora</taxon>
    </lineage>
</organism>
<reference evidence="2 3" key="1">
    <citation type="submission" date="2019-06" db="EMBL/GenBank/DDBJ databases">
        <title>Sequencing the genomes of 1000 actinobacteria strains.</title>
        <authorList>
            <person name="Klenk H.-P."/>
        </authorList>
    </citation>
    <scope>NUCLEOTIDE SEQUENCE [LARGE SCALE GENOMIC DNA]</scope>
    <source>
        <strain evidence="2 3">DSM 41649</strain>
    </source>
</reference>
<comment type="caution">
    <text evidence="2">The sequence shown here is derived from an EMBL/GenBank/DDBJ whole genome shotgun (WGS) entry which is preliminary data.</text>
</comment>
<proteinExistence type="predicted"/>
<dbReference type="AlphaFoldDB" id="A0A561EPL6"/>
<name>A0A561EPL6_9ACTN</name>
<evidence type="ECO:0000313" key="3">
    <source>
        <dbReference type="Proteomes" id="UP000318416"/>
    </source>
</evidence>
<feature type="compositionally biased region" description="Polar residues" evidence="1">
    <location>
        <begin position="100"/>
        <end position="109"/>
    </location>
</feature>